<dbReference type="EMBL" id="JAGEOJ010000004">
    <property type="protein sequence ID" value="MBO2447498.1"/>
    <property type="molecule type" value="Genomic_DNA"/>
</dbReference>
<evidence type="ECO:0000313" key="6">
    <source>
        <dbReference type="EMBL" id="MBO2447498.1"/>
    </source>
</evidence>
<dbReference type="Pfam" id="PF07729">
    <property type="entry name" value="FCD"/>
    <property type="match status" value="1"/>
</dbReference>
<evidence type="ECO:0000313" key="7">
    <source>
        <dbReference type="Proteomes" id="UP000669179"/>
    </source>
</evidence>
<dbReference type="Gene3D" id="1.20.120.530">
    <property type="entry name" value="GntR ligand-binding domain-like"/>
    <property type="match status" value="1"/>
</dbReference>
<dbReference type="PANTHER" id="PTHR43537">
    <property type="entry name" value="TRANSCRIPTIONAL REGULATOR, GNTR FAMILY"/>
    <property type="match status" value="1"/>
</dbReference>
<dbReference type="Gene3D" id="1.10.10.10">
    <property type="entry name" value="Winged helix-like DNA-binding domain superfamily/Winged helix DNA-binding domain"/>
    <property type="match status" value="1"/>
</dbReference>
<feature type="domain" description="HTH gntR-type" evidence="5">
    <location>
        <begin position="15"/>
        <end position="82"/>
    </location>
</feature>
<evidence type="ECO:0000256" key="2">
    <source>
        <dbReference type="ARBA" id="ARBA00023125"/>
    </source>
</evidence>
<dbReference type="PROSITE" id="PS50949">
    <property type="entry name" value="HTH_GNTR"/>
    <property type="match status" value="1"/>
</dbReference>
<keyword evidence="1" id="KW-0805">Transcription regulation</keyword>
<dbReference type="AlphaFoldDB" id="A0A939PCF4"/>
<dbReference type="Proteomes" id="UP000669179">
    <property type="component" value="Unassembled WGS sequence"/>
</dbReference>
<reference evidence="6" key="1">
    <citation type="submission" date="2021-03" db="EMBL/GenBank/DDBJ databases">
        <authorList>
            <person name="Kanchanasin P."/>
            <person name="Saeng-In P."/>
            <person name="Phongsopitanun W."/>
            <person name="Yuki M."/>
            <person name="Kudo T."/>
            <person name="Ohkuma M."/>
            <person name="Tanasupawat S."/>
        </authorList>
    </citation>
    <scope>NUCLEOTIDE SEQUENCE</scope>
    <source>
        <strain evidence="6">GKU 128</strain>
    </source>
</reference>
<name>A0A939PCF4_9ACTN</name>
<sequence>MAATYAAVKSIAPGGLLADRAYEELRAAILESRLAPGTALSVPALADRMNISRSPVREAVQRLIHDGLARHVPHRGAVVTSVDVEDLRQLYVVREQLEGLAARLAAERLDVTALTALEEILAEHGRVVDEGGGEGAHIEQDMRFHQAIRTLSGNDHLIEILDQIQGKAHLGLHSLWRHPRAARLALEEHQKIYDAMAAGDPDAAELAARNHVARLRVRLAQTASAPPARRKDDQREHDDHPPEGTDIGA</sequence>
<keyword evidence="2" id="KW-0238">DNA-binding</keyword>
<evidence type="ECO:0000256" key="1">
    <source>
        <dbReference type="ARBA" id="ARBA00023015"/>
    </source>
</evidence>
<evidence type="ECO:0000256" key="4">
    <source>
        <dbReference type="SAM" id="MobiDB-lite"/>
    </source>
</evidence>
<proteinExistence type="predicted"/>
<dbReference type="GO" id="GO:0003677">
    <property type="term" value="F:DNA binding"/>
    <property type="evidence" value="ECO:0007669"/>
    <property type="project" value="UniProtKB-KW"/>
</dbReference>
<dbReference type="InterPro" id="IPR008920">
    <property type="entry name" value="TF_FadR/GntR_C"/>
</dbReference>
<dbReference type="InterPro" id="IPR000524">
    <property type="entry name" value="Tscrpt_reg_HTH_GntR"/>
</dbReference>
<feature type="compositionally biased region" description="Basic and acidic residues" evidence="4">
    <location>
        <begin position="229"/>
        <end position="243"/>
    </location>
</feature>
<dbReference type="InterPro" id="IPR011711">
    <property type="entry name" value="GntR_C"/>
</dbReference>
<keyword evidence="7" id="KW-1185">Reference proteome</keyword>
<evidence type="ECO:0000259" key="5">
    <source>
        <dbReference type="PROSITE" id="PS50949"/>
    </source>
</evidence>
<dbReference type="SMART" id="SM00345">
    <property type="entry name" value="HTH_GNTR"/>
    <property type="match status" value="1"/>
</dbReference>
<dbReference type="CDD" id="cd07377">
    <property type="entry name" value="WHTH_GntR"/>
    <property type="match status" value="1"/>
</dbReference>
<dbReference type="GO" id="GO:0003700">
    <property type="term" value="F:DNA-binding transcription factor activity"/>
    <property type="evidence" value="ECO:0007669"/>
    <property type="project" value="InterPro"/>
</dbReference>
<gene>
    <name evidence="6" type="ORF">J4573_10400</name>
</gene>
<dbReference type="SUPFAM" id="SSF46785">
    <property type="entry name" value="Winged helix' DNA-binding domain"/>
    <property type="match status" value="1"/>
</dbReference>
<dbReference type="PANTHER" id="PTHR43537:SF49">
    <property type="entry name" value="TRANSCRIPTIONAL REGULATORY PROTEIN"/>
    <property type="match status" value="1"/>
</dbReference>
<dbReference type="InterPro" id="IPR036388">
    <property type="entry name" value="WH-like_DNA-bd_sf"/>
</dbReference>
<protein>
    <submittedName>
        <fullName evidence="6">GntR family transcriptional regulator</fullName>
    </submittedName>
</protein>
<dbReference type="SMART" id="SM00895">
    <property type="entry name" value="FCD"/>
    <property type="match status" value="1"/>
</dbReference>
<evidence type="ECO:0000256" key="3">
    <source>
        <dbReference type="ARBA" id="ARBA00023163"/>
    </source>
</evidence>
<dbReference type="SUPFAM" id="SSF48008">
    <property type="entry name" value="GntR ligand-binding domain-like"/>
    <property type="match status" value="1"/>
</dbReference>
<dbReference type="Pfam" id="PF00392">
    <property type="entry name" value="GntR"/>
    <property type="match status" value="1"/>
</dbReference>
<feature type="region of interest" description="Disordered" evidence="4">
    <location>
        <begin position="218"/>
        <end position="249"/>
    </location>
</feature>
<comment type="caution">
    <text evidence="6">The sequence shown here is derived from an EMBL/GenBank/DDBJ whole genome shotgun (WGS) entry which is preliminary data.</text>
</comment>
<organism evidence="6 7">
    <name type="scientific">Actinomadura barringtoniae</name>
    <dbReference type="NCBI Taxonomy" id="1427535"/>
    <lineage>
        <taxon>Bacteria</taxon>
        <taxon>Bacillati</taxon>
        <taxon>Actinomycetota</taxon>
        <taxon>Actinomycetes</taxon>
        <taxon>Streptosporangiales</taxon>
        <taxon>Thermomonosporaceae</taxon>
        <taxon>Actinomadura</taxon>
    </lineage>
</organism>
<dbReference type="RefSeq" id="WP_208255143.1">
    <property type="nucleotide sequence ID" value="NZ_JAGEOJ010000004.1"/>
</dbReference>
<dbReference type="InterPro" id="IPR036390">
    <property type="entry name" value="WH_DNA-bd_sf"/>
</dbReference>
<keyword evidence="3" id="KW-0804">Transcription</keyword>
<accession>A0A939PCF4</accession>